<accession>A0A0W0YG97</accession>
<comment type="caution">
    <text evidence="1">The sequence shown here is derived from an EMBL/GenBank/DDBJ whole genome shotgun (WGS) entry which is preliminary data.</text>
</comment>
<dbReference type="InterPro" id="IPR032540">
    <property type="entry name" value="DUF4949"/>
</dbReference>
<reference evidence="1 2" key="1">
    <citation type="submission" date="2015-11" db="EMBL/GenBank/DDBJ databases">
        <title>Genomic analysis of 38 Legionella species identifies large and diverse effector repertoires.</title>
        <authorList>
            <person name="Burstein D."/>
            <person name="Amaro F."/>
            <person name="Zusman T."/>
            <person name="Lifshitz Z."/>
            <person name="Cohen O."/>
            <person name="Gilbert J.A."/>
            <person name="Pupko T."/>
            <person name="Shuman H.A."/>
            <person name="Segal G."/>
        </authorList>
    </citation>
    <scope>NUCLEOTIDE SEQUENCE [LARGE SCALE GENOMIC DNA]</scope>
    <source>
        <strain evidence="1 2">Mt.St.Helens-4</strain>
    </source>
</reference>
<sequence length="137" mass="15052">MSLGTKLASFTAALIFSGSTFAQDVVCPDLGEIQKIGINKASIVDRNYYIGYATNHYNTDSNWSFAIGPVNAHSENETIERTNDILSKMTGIGVPDSYNNDVICFYESGERDVLAIAITGSYEISPMKLKQLIYKAH</sequence>
<dbReference type="eggNOG" id="ENOG5031E8P">
    <property type="taxonomic scope" value="Bacteria"/>
</dbReference>
<evidence type="ECO:0000313" key="2">
    <source>
        <dbReference type="Proteomes" id="UP000054621"/>
    </source>
</evidence>
<dbReference type="Pfam" id="PF16307">
    <property type="entry name" value="DUF4949"/>
    <property type="match status" value="1"/>
</dbReference>
<evidence type="ECO:0000313" key="1">
    <source>
        <dbReference type="EMBL" id="KTD55888.1"/>
    </source>
</evidence>
<name>A0A0W0YG97_9GAMM</name>
<dbReference type="RefSeq" id="WP_027270970.1">
    <property type="nucleotide sequence ID" value="NZ_CAAAJE010000012.1"/>
</dbReference>
<organism evidence="1 2">
    <name type="scientific">Legionella sainthelensi</name>
    <dbReference type="NCBI Taxonomy" id="28087"/>
    <lineage>
        <taxon>Bacteria</taxon>
        <taxon>Pseudomonadati</taxon>
        <taxon>Pseudomonadota</taxon>
        <taxon>Gammaproteobacteria</taxon>
        <taxon>Legionellales</taxon>
        <taxon>Legionellaceae</taxon>
        <taxon>Legionella</taxon>
    </lineage>
</organism>
<dbReference type="STRING" id="28087.Lsai_2018"/>
<dbReference type="Proteomes" id="UP000054621">
    <property type="component" value="Unassembled WGS sequence"/>
</dbReference>
<dbReference type="EMBL" id="LNYV01000034">
    <property type="protein sequence ID" value="KTD55888.1"/>
    <property type="molecule type" value="Genomic_DNA"/>
</dbReference>
<protein>
    <submittedName>
        <fullName evidence="1">Uncharacterized protein</fullName>
    </submittedName>
</protein>
<proteinExistence type="predicted"/>
<dbReference type="OrthoDB" id="5646958at2"/>
<dbReference type="PATRIC" id="fig|28087.4.peg.2178"/>
<dbReference type="AlphaFoldDB" id="A0A0W0YG97"/>
<gene>
    <name evidence="1" type="ORF">Lsai_2018</name>
</gene>